<accession>A0A4V2NWX6</accession>
<protein>
    <submittedName>
        <fullName evidence="1">Uncharacterized protein</fullName>
    </submittedName>
</protein>
<evidence type="ECO:0000313" key="1">
    <source>
        <dbReference type="EMBL" id="TCJ19082.1"/>
    </source>
</evidence>
<sequence length="124" mass="14354">MKLQIDSRMRLSDLRQVFRKHYPYLQPELLPEPAAREAGGRNEPDLPLGRLAGREFTGEVLIDRKSTIASVEESLQRLSGIGIQILRRGPFYWENILHKECHCLEQQNHMGKVVTRGMYEPDLL</sequence>
<evidence type="ECO:0000313" key="2">
    <source>
        <dbReference type="Proteomes" id="UP000295334"/>
    </source>
</evidence>
<dbReference type="AlphaFoldDB" id="A0A4V2NWX6"/>
<dbReference type="RefSeq" id="WP_131446054.1">
    <property type="nucleotide sequence ID" value="NZ_SJZI01000002.1"/>
</dbReference>
<organism evidence="1 2">
    <name type="scientific">Flaviaesturariibacter flavus</name>
    <dbReference type="NCBI Taxonomy" id="2502780"/>
    <lineage>
        <taxon>Bacteria</taxon>
        <taxon>Pseudomonadati</taxon>
        <taxon>Bacteroidota</taxon>
        <taxon>Chitinophagia</taxon>
        <taxon>Chitinophagales</taxon>
        <taxon>Chitinophagaceae</taxon>
        <taxon>Flaviaestuariibacter</taxon>
    </lineage>
</organism>
<dbReference type="EMBL" id="SJZI01000002">
    <property type="protein sequence ID" value="TCJ19082.1"/>
    <property type="molecule type" value="Genomic_DNA"/>
</dbReference>
<dbReference type="Proteomes" id="UP000295334">
    <property type="component" value="Unassembled WGS sequence"/>
</dbReference>
<name>A0A4V2NWX6_9BACT</name>
<proteinExistence type="predicted"/>
<reference evidence="1 2" key="1">
    <citation type="submission" date="2019-03" db="EMBL/GenBank/DDBJ databases">
        <authorList>
            <person name="Kim M.K.M."/>
        </authorList>
    </citation>
    <scope>NUCLEOTIDE SEQUENCE [LARGE SCALE GENOMIC DNA]</scope>
    <source>
        <strain evidence="1 2">17J68-12</strain>
    </source>
</reference>
<keyword evidence="2" id="KW-1185">Reference proteome</keyword>
<comment type="caution">
    <text evidence="1">The sequence shown here is derived from an EMBL/GenBank/DDBJ whole genome shotgun (WGS) entry which is preliminary data.</text>
</comment>
<gene>
    <name evidence="1" type="ORF">EPD60_01305</name>
</gene>